<sequence length="618" mass="68211">MSSATLAALERPRVGPSNTVEIELFIFPIFGFYVSVFKSGPLFISSKGIGWKSWKKRWFILTRTSLVFFKNDPSALPQRGGEVNLTLGGIDLNNSGSVVVREDKKLLTVLFPDGRDGRAFTLKAETSEDLYEWKTALELALAQAPSPALVMGHNGIFRSDTNEAIEGSFHQWRDKRPVKSLVVGRPILLALEDIDGGPSFLEKALRFLEKFGTKVEGILRQAADVEEVDRRVQEYEQGKNEFEPDEDAHVVGDCVKHVLRELPSSPVPASCCTALLEAYKIDRKEARINAMRSAIVETFPEPNRRLLQRILKMMHTISSHAHENRMNPSAVAACMAPLLLRPLLAGECELEDDFDVNGDNSAQLLAAANAANNAQAIITTLLEEYENIFDDENLHRCSISADSRIENSGSDDSTDDENVDMKDNGYHDAENEAFGGDDSDVGSPRTNNAPAESSKISVDPVQTRDSNAPPKEQKSKPKKGNENSENEMDVSSMLPAGESYRSMGEILSSVDPVSPMPISGVESSAEKSAGKVAASNLNGKRSTFWGRSNARKTHSMESVDSSGEEELAIQRLEITKNDLRHRIAKEARGNAILQASLERRKQALHERRLALEQDVIMF</sequence>
<dbReference type="Pfam" id="PF00620">
    <property type="entry name" value="RhoGAP"/>
    <property type="match status" value="1"/>
</dbReference>
<protein>
    <recommendedName>
        <fullName evidence="7">Rho GTPase-activating protein 7</fullName>
    </recommendedName>
</protein>
<dbReference type="SMART" id="SM00233">
    <property type="entry name" value="PH"/>
    <property type="match status" value="1"/>
</dbReference>
<gene>
    <name evidence="5" type="ORF">OIU84_008896</name>
</gene>
<accession>A0AAD6JS73</accession>
<dbReference type="PROSITE" id="PS50003">
    <property type="entry name" value="PH_DOMAIN"/>
    <property type="match status" value="1"/>
</dbReference>
<keyword evidence="6" id="KW-1185">Reference proteome</keyword>
<feature type="compositionally biased region" description="Basic and acidic residues" evidence="2">
    <location>
        <begin position="471"/>
        <end position="482"/>
    </location>
</feature>
<dbReference type="InterPro" id="IPR052799">
    <property type="entry name" value="Rho_GAP_Regulators"/>
</dbReference>
<evidence type="ECO:0000259" key="3">
    <source>
        <dbReference type="PROSITE" id="PS50003"/>
    </source>
</evidence>
<feature type="region of interest" description="Disordered" evidence="2">
    <location>
        <begin position="403"/>
        <end position="490"/>
    </location>
</feature>
<dbReference type="FunFam" id="1.10.555.10:FF:000052">
    <property type="entry name" value="Rho GTPase-activating protein REN1"/>
    <property type="match status" value="1"/>
</dbReference>
<dbReference type="Gene3D" id="1.10.555.10">
    <property type="entry name" value="Rho GTPase activation protein"/>
    <property type="match status" value="1"/>
</dbReference>
<evidence type="ECO:0000313" key="6">
    <source>
        <dbReference type="Proteomes" id="UP001162972"/>
    </source>
</evidence>
<dbReference type="CDD" id="cd00821">
    <property type="entry name" value="PH"/>
    <property type="match status" value="1"/>
</dbReference>
<comment type="caution">
    <text evidence="5">The sequence shown here is derived from an EMBL/GenBank/DDBJ whole genome shotgun (WGS) entry which is preliminary data.</text>
</comment>
<proteinExistence type="predicted"/>
<feature type="domain" description="Rho-GAP" evidence="4">
    <location>
        <begin position="189"/>
        <end position="389"/>
    </location>
</feature>
<feature type="domain" description="PH" evidence="3">
    <location>
        <begin position="35"/>
        <end position="142"/>
    </location>
</feature>
<dbReference type="CDD" id="cd00159">
    <property type="entry name" value="RhoGAP"/>
    <property type="match status" value="1"/>
</dbReference>
<evidence type="ECO:0008006" key="7">
    <source>
        <dbReference type="Google" id="ProtNLM"/>
    </source>
</evidence>
<dbReference type="InterPro" id="IPR008936">
    <property type="entry name" value="Rho_GTPase_activation_prot"/>
</dbReference>
<evidence type="ECO:0000313" key="5">
    <source>
        <dbReference type="EMBL" id="KAJ6409290.1"/>
    </source>
</evidence>
<feature type="compositionally biased region" description="Basic and acidic residues" evidence="2">
    <location>
        <begin position="419"/>
        <end position="430"/>
    </location>
</feature>
<dbReference type="AlphaFoldDB" id="A0AAD6JS73"/>
<evidence type="ECO:0000256" key="1">
    <source>
        <dbReference type="ARBA" id="ARBA00022468"/>
    </source>
</evidence>
<dbReference type="GO" id="GO:0005096">
    <property type="term" value="F:GTPase activator activity"/>
    <property type="evidence" value="ECO:0007669"/>
    <property type="project" value="UniProtKB-KW"/>
</dbReference>
<feature type="compositionally biased region" description="Polar residues" evidence="2">
    <location>
        <begin position="444"/>
        <end position="456"/>
    </location>
</feature>
<dbReference type="Proteomes" id="UP001162972">
    <property type="component" value="Chromosome 9"/>
</dbReference>
<evidence type="ECO:0000256" key="2">
    <source>
        <dbReference type="SAM" id="MobiDB-lite"/>
    </source>
</evidence>
<dbReference type="PANTHER" id="PTHR46265:SF2">
    <property type="entry name" value="RHO GTPASE-ACTIVATING PROTEIN 7"/>
    <property type="match status" value="1"/>
</dbReference>
<dbReference type="InterPro" id="IPR001849">
    <property type="entry name" value="PH_domain"/>
</dbReference>
<dbReference type="GO" id="GO:0007165">
    <property type="term" value="P:signal transduction"/>
    <property type="evidence" value="ECO:0007669"/>
    <property type="project" value="InterPro"/>
</dbReference>
<dbReference type="PROSITE" id="PS50238">
    <property type="entry name" value="RHOGAP"/>
    <property type="match status" value="1"/>
</dbReference>
<dbReference type="EMBL" id="JAPFFJ010000015">
    <property type="protein sequence ID" value="KAJ6409290.1"/>
    <property type="molecule type" value="Genomic_DNA"/>
</dbReference>
<reference evidence="5 6" key="1">
    <citation type="journal article" date="2023" name="Int. J. Mol. Sci.">
        <title>De Novo Assembly and Annotation of 11 Diverse Shrub Willow (Salix) Genomes Reveals Novel Gene Organization in Sex-Linked Regions.</title>
        <authorList>
            <person name="Hyden B."/>
            <person name="Feng K."/>
            <person name="Yates T.B."/>
            <person name="Jawdy S."/>
            <person name="Cereghino C."/>
            <person name="Smart L.B."/>
            <person name="Muchero W."/>
        </authorList>
    </citation>
    <scope>NUCLEOTIDE SEQUENCE [LARGE SCALE GENOMIC DNA]</scope>
    <source>
        <tissue evidence="5">Shoot tip</tissue>
    </source>
</reference>
<dbReference type="SUPFAM" id="SSF48350">
    <property type="entry name" value="GTPase activation domain, GAP"/>
    <property type="match status" value="1"/>
</dbReference>
<dbReference type="SUPFAM" id="SSF50729">
    <property type="entry name" value="PH domain-like"/>
    <property type="match status" value="1"/>
</dbReference>
<keyword evidence="1" id="KW-0343">GTPase activation</keyword>
<dbReference type="InterPro" id="IPR000198">
    <property type="entry name" value="RhoGAP_dom"/>
</dbReference>
<dbReference type="Gene3D" id="2.30.29.30">
    <property type="entry name" value="Pleckstrin-homology domain (PH domain)/Phosphotyrosine-binding domain (PTB)"/>
    <property type="match status" value="1"/>
</dbReference>
<name>A0AAD6JS73_9ROSI</name>
<dbReference type="SMART" id="SM00324">
    <property type="entry name" value="RhoGAP"/>
    <property type="match status" value="1"/>
</dbReference>
<dbReference type="PANTHER" id="PTHR46265">
    <property type="entry name" value="RHO GTPASE-ACTIVATING PROTEIN 7"/>
    <property type="match status" value="1"/>
</dbReference>
<evidence type="ECO:0000259" key="4">
    <source>
        <dbReference type="PROSITE" id="PS50238"/>
    </source>
</evidence>
<dbReference type="InterPro" id="IPR011993">
    <property type="entry name" value="PH-like_dom_sf"/>
</dbReference>
<dbReference type="Pfam" id="PF00169">
    <property type="entry name" value="PH"/>
    <property type="match status" value="1"/>
</dbReference>
<organism evidence="5 6">
    <name type="scientific">Salix udensis</name>
    <dbReference type="NCBI Taxonomy" id="889485"/>
    <lineage>
        <taxon>Eukaryota</taxon>
        <taxon>Viridiplantae</taxon>
        <taxon>Streptophyta</taxon>
        <taxon>Embryophyta</taxon>
        <taxon>Tracheophyta</taxon>
        <taxon>Spermatophyta</taxon>
        <taxon>Magnoliopsida</taxon>
        <taxon>eudicotyledons</taxon>
        <taxon>Gunneridae</taxon>
        <taxon>Pentapetalae</taxon>
        <taxon>rosids</taxon>
        <taxon>fabids</taxon>
        <taxon>Malpighiales</taxon>
        <taxon>Salicaceae</taxon>
        <taxon>Saliceae</taxon>
        <taxon>Salix</taxon>
    </lineage>
</organism>